<evidence type="ECO:0000256" key="2">
    <source>
        <dbReference type="SAM" id="Phobius"/>
    </source>
</evidence>
<keyword evidence="2" id="KW-1133">Transmembrane helix</keyword>
<feature type="region of interest" description="Disordered" evidence="1">
    <location>
        <begin position="32"/>
        <end position="54"/>
    </location>
</feature>
<dbReference type="AlphaFoldDB" id="A0AAV6FJV6"/>
<comment type="caution">
    <text evidence="3">The sequence shown here is derived from an EMBL/GenBank/DDBJ whole genome shotgun (WGS) entry which is preliminary data.</text>
</comment>
<feature type="compositionally biased region" description="Low complexity" evidence="1">
    <location>
        <begin position="164"/>
        <end position="176"/>
    </location>
</feature>
<feature type="transmembrane region" description="Helical" evidence="2">
    <location>
        <begin position="6"/>
        <end position="26"/>
    </location>
</feature>
<dbReference type="InterPro" id="IPR026622">
    <property type="entry name" value="Mxra7"/>
</dbReference>
<proteinExistence type="predicted"/>
<name>A0AAV6FJV6_9TELE</name>
<keyword evidence="4" id="KW-1185">Reference proteome</keyword>
<reference evidence="3" key="1">
    <citation type="submission" date="2020-10" db="EMBL/GenBank/DDBJ databases">
        <title>Chromosome-scale genome assembly of the Allis shad, Alosa alosa.</title>
        <authorList>
            <person name="Margot Z."/>
            <person name="Christophe K."/>
            <person name="Cabau C."/>
            <person name="Louis A."/>
            <person name="Berthelot C."/>
            <person name="Parey E."/>
            <person name="Roest Crollius H."/>
            <person name="Montfort J."/>
            <person name="Robinson-Rechavi M."/>
            <person name="Bucao C."/>
            <person name="Bouchez O."/>
            <person name="Gislard M."/>
            <person name="Lluch J."/>
            <person name="Milhes M."/>
            <person name="Lampietro C."/>
            <person name="Lopez Roques C."/>
            <person name="Donnadieu C."/>
            <person name="Braasch I."/>
            <person name="Desvignes T."/>
            <person name="Postlethwait J."/>
            <person name="Bobe J."/>
            <person name="Guiguen Y."/>
        </authorList>
    </citation>
    <scope>NUCLEOTIDE SEQUENCE</scope>
    <source>
        <strain evidence="3">M-15738</strain>
        <tissue evidence="3">Blood</tissue>
    </source>
</reference>
<feature type="compositionally biased region" description="Pro residues" evidence="1">
    <location>
        <begin position="177"/>
        <end position="187"/>
    </location>
</feature>
<evidence type="ECO:0000313" key="4">
    <source>
        <dbReference type="Proteomes" id="UP000823561"/>
    </source>
</evidence>
<evidence type="ECO:0000256" key="1">
    <source>
        <dbReference type="SAM" id="MobiDB-lite"/>
    </source>
</evidence>
<dbReference type="EMBL" id="JADWDJ010000022">
    <property type="protein sequence ID" value="KAG5263149.1"/>
    <property type="molecule type" value="Genomic_DNA"/>
</dbReference>
<dbReference type="Proteomes" id="UP000823561">
    <property type="component" value="Chromosome 22"/>
</dbReference>
<keyword evidence="2" id="KW-0472">Membrane</keyword>
<keyword evidence="2" id="KW-0812">Transmembrane</keyword>
<gene>
    <name evidence="3" type="ORF">AALO_G00283140</name>
</gene>
<dbReference type="PANTHER" id="PTHR21845">
    <property type="entry name" value="TRANSMEMBRANE ANCHOR PROTEIN 1"/>
    <property type="match status" value="1"/>
</dbReference>
<evidence type="ECO:0008006" key="5">
    <source>
        <dbReference type="Google" id="ProtNLM"/>
    </source>
</evidence>
<organism evidence="3 4">
    <name type="scientific">Alosa alosa</name>
    <name type="common">allis shad</name>
    <dbReference type="NCBI Taxonomy" id="278164"/>
    <lineage>
        <taxon>Eukaryota</taxon>
        <taxon>Metazoa</taxon>
        <taxon>Chordata</taxon>
        <taxon>Craniata</taxon>
        <taxon>Vertebrata</taxon>
        <taxon>Euteleostomi</taxon>
        <taxon>Actinopterygii</taxon>
        <taxon>Neopterygii</taxon>
        <taxon>Teleostei</taxon>
        <taxon>Clupei</taxon>
        <taxon>Clupeiformes</taxon>
        <taxon>Clupeoidei</taxon>
        <taxon>Clupeidae</taxon>
        <taxon>Alosa</taxon>
    </lineage>
</organism>
<accession>A0AAV6FJV6</accession>
<feature type="region of interest" description="Disordered" evidence="1">
    <location>
        <begin position="132"/>
        <end position="234"/>
    </location>
</feature>
<feature type="compositionally biased region" description="Basic and acidic residues" evidence="1">
    <location>
        <begin position="218"/>
        <end position="234"/>
    </location>
</feature>
<protein>
    <recommendedName>
        <fullName evidence="5">Matrix-remodeling-associated protein 7</fullName>
    </recommendedName>
</protein>
<dbReference type="PANTHER" id="PTHR21845:SF2">
    <property type="entry name" value="MATRIX-REMODELING-ASSOCIATED PROTEIN 7"/>
    <property type="match status" value="1"/>
</dbReference>
<evidence type="ECO:0000313" key="3">
    <source>
        <dbReference type="EMBL" id="KAG5263149.1"/>
    </source>
</evidence>
<sequence length="234" mass="25056">MALDATMILPAIFFTVVAVIIGSILFKKKPVKEAPKNKHHEHEEAPARSVEVHHATPSEPLEIPVLVNHPIFGTTVSAEAEKKAVKKVEEPVAAPPVVEDVGVVEQPAVVEAVVEAVQAAPEPVPVVEATPEPVVEPAPEPCEPVAEPVEEPLPAEPTPEPEPIVEAAPVEEAAPSEPAPEPVAEPIPEPEHNDEAAGPVEDDEVPKIVPGKKRSKFEKRLSKEEMEEEQRAAE</sequence>